<feature type="transmembrane region" description="Helical" evidence="1">
    <location>
        <begin position="161"/>
        <end position="184"/>
    </location>
</feature>
<keyword evidence="1" id="KW-1133">Transmembrane helix</keyword>
<gene>
    <name evidence="2" type="ORF">SAMEA2273443_01333</name>
</gene>
<name>A0ABY0IYX2_9ENTR</name>
<dbReference type="Proteomes" id="UP000077063">
    <property type="component" value="Unassembled WGS sequence"/>
</dbReference>
<protein>
    <recommendedName>
        <fullName evidence="4">EpsG family protein</fullName>
    </recommendedName>
</protein>
<evidence type="ECO:0000256" key="1">
    <source>
        <dbReference type="SAM" id="Phobius"/>
    </source>
</evidence>
<dbReference type="EMBL" id="FKDK01000004">
    <property type="protein sequence ID" value="SAA24164.1"/>
    <property type="molecule type" value="Genomic_DNA"/>
</dbReference>
<keyword evidence="1" id="KW-0472">Membrane</keyword>
<keyword evidence="1" id="KW-0812">Transmembrane</keyword>
<feature type="transmembrane region" description="Helical" evidence="1">
    <location>
        <begin position="115"/>
        <end position="132"/>
    </location>
</feature>
<proteinExistence type="predicted"/>
<feature type="transmembrane region" description="Helical" evidence="1">
    <location>
        <begin position="242"/>
        <end position="261"/>
    </location>
</feature>
<dbReference type="InterPro" id="IPR049458">
    <property type="entry name" value="EpsG-like"/>
</dbReference>
<evidence type="ECO:0000313" key="2">
    <source>
        <dbReference type="EMBL" id="SAA24164.1"/>
    </source>
</evidence>
<evidence type="ECO:0008006" key="4">
    <source>
        <dbReference type="Google" id="ProtNLM"/>
    </source>
</evidence>
<feature type="transmembrane region" description="Helical" evidence="1">
    <location>
        <begin position="298"/>
        <end position="317"/>
    </location>
</feature>
<accession>A0ABY0IYX2</accession>
<feature type="transmembrane region" description="Helical" evidence="1">
    <location>
        <begin position="324"/>
        <end position="343"/>
    </location>
</feature>
<sequence>MFSLELVFIILSGATLFQVIAKENVFFSFLLIVFGLTLASIAGFRVSSPDYENYYQYFILLSNGIDYQKINIVAPDPAFAYFNVLLSKIYDNPVIVFVFFSFTSVLLNVYCFKKYVKYFLISILFYFVHTYVAREMMQIRAGLACAICLYSLSYLQNKKIWRFIMIIAVATAFHLGAIIFLLAYPLARLKLSSMKIMVFIALAIAISMFFPMGAFFKSLPNYSILERVQYYNDTSYSDSNGIFSNVVVIKELLIVLVCLKYRDTLKTVPYFNISFNLYVFSLLWLIVWNDFSIVASRIATYFSITEVLILAMLPFIAKEGASRSILTACLVIGAGLIMAMNIVSGKWDDIVLF</sequence>
<feature type="transmembrane region" description="Helical" evidence="1">
    <location>
        <begin position="268"/>
        <end position="286"/>
    </location>
</feature>
<comment type="caution">
    <text evidence="2">The sequence shown here is derived from an EMBL/GenBank/DDBJ whole genome shotgun (WGS) entry which is preliminary data.</text>
</comment>
<organism evidence="2 3">
    <name type="scientific">Enterobacter roggenkampii</name>
    <dbReference type="NCBI Taxonomy" id="1812935"/>
    <lineage>
        <taxon>Bacteria</taxon>
        <taxon>Pseudomonadati</taxon>
        <taxon>Pseudomonadota</taxon>
        <taxon>Gammaproteobacteria</taxon>
        <taxon>Enterobacterales</taxon>
        <taxon>Enterobacteriaceae</taxon>
        <taxon>Enterobacter</taxon>
        <taxon>Enterobacter cloacae complex</taxon>
    </lineage>
</organism>
<evidence type="ECO:0000313" key="3">
    <source>
        <dbReference type="Proteomes" id="UP000077063"/>
    </source>
</evidence>
<reference evidence="2 3" key="1">
    <citation type="submission" date="2016-03" db="EMBL/GenBank/DDBJ databases">
        <authorList>
            <consortium name="Pathogen Informatics"/>
        </authorList>
    </citation>
    <scope>NUCLEOTIDE SEQUENCE [LARGE SCALE GENOMIC DNA]</scope>
    <source>
        <strain evidence="3">e2161</strain>
    </source>
</reference>
<dbReference type="Pfam" id="PF14897">
    <property type="entry name" value="EpsG"/>
    <property type="match status" value="1"/>
</dbReference>
<keyword evidence="3" id="KW-1185">Reference proteome</keyword>
<feature type="transmembrane region" description="Helical" evidence="1">
    <location>
        <begin position="31"/>
        <end position="48"/>
    </location>
</feature>
<feature type="transmembrane region" description="Helical" evidence="1">
    <location>
        <begin position="89"/>
        <end position="109"/>
    </location>
</feature>
<dbReference type="RefSeq" id="WP_063615947.1">
    <property type="nucleotide sequence ID" value="NZ_CP095165.1"/>
</dbReference>
<feature type="transmembrane region" description="Helical" evidence="1">
    <location>
        <begin position="196"/>
        <end position="216"/>
    </location>
</feature>